<evidence type="ECO:0000256" key="3">
    <source>
        <dbReference type="ARBA" id="ARBA00022691"/>
    </source>
</evidence>
<dbReference type="InterPro" id="IPR036388">
    <property type="entry name" value="WH-like_DNA-bd_sf"/>
</dbReference>
<dbReference type="SUPFAM" id="SSF53335">
    <property type="entry name" value="S-adenosyl-L-methionine-dependent methyltransferases"/>
    <property type="match status" value="1"/>
</dbReference>
<dbReference type="InterPro" id="IPR036390">
    <property type="entry name" value="WH_DNA-bd_sf"/>
</dbReference>
<reference evidence="5 6" key="1">
    <citation type="submission" date="2024-01" db="EMBL/GenBank/DDBJ databases">
        <authorList>
            <person name="Allen C."/>
            <person name="Tagirdzhanova G."/>
        </authorList>
    </citation>
    <scope>NUCLEOTIDE SEQUENCE [LARGE SCALE GENOMIC DNA]</scope>
</reference>
<name>A0ABP0BP14_9PEZI</name>
<protein>
    <recommendedName>
        <fullName evidence="4">O-methyltransferase C-terminal domain-containing protein</fullName>
    </recommendedName>
</protein>
<keyword evidence="1" id="KW-0489">Methyltransferase</keyword>
<evidence type="ECO:0000256" key="2">
    <source>
        <dbReference type="ARBA" id="ARBA00022679"/>
    </source>
</evidence>
<dbReference type="Pfam" id="PF00891">
    <property type="entry name" value="Methyltransf_2"/>
    <property type="match status" value="1"/>
</dbReference>
<dbReference type="InterPro" id="IPR001077">
    <property type="entry name" value="COMT_C"/>
</dbReference>
<feature type="domain" description="O-methyltransferase C-terminal" evidence="4">
    <location>
        <begin position="256"/>
        <end position="409"/>
    </location>
</feature>
<organism evidence="5 6">
    <name type="scientific">Sporothrix eucalyptigena</name>
    <dbReference type="NCBI Taxonomy" id="1812306"/>
    <lineage>
        <taxon>Eukaryota</taxon>
        <taxon>Fungi</taxon>
        <taxon>Dikarya</taxon>
        <taxon>Ascomycota</taxon>
        <taxon>Pezizomycotina</taxon>
        <taxon>Sordariomycetes</taxon>
        <taxon>Sordariomycetidae</taxon>
        <taxon>Ophiostomatales</taxon>
        <taxon>Ophiostomataceae</taxon>
        <taxon>Sporothrix</taxon>
    </lineage>
</organism>
<gene>
    <name evidence="5" type="ORF">SEUCBS140593_004349</name>
</gene>
<sequence length="439" mass="47618">MADDTVLALLSEINGIASNAWKDQRQSLLTTTRSLVAALEAEDFDDQQQSKGEDNALTDKAWMFCMSPVGHAAAISAWQCGLLVKPWPRPVMTATELAAWLSPKQTVDPLLIGRLLRVLQLYGVFEEIAEDTFRHTPLSTRLSLTQDGSAAIGKTCHRLAMGVRGINGLPAYLTTFGYINPGDTPSLFQWSNRTELDLFRHMAGESGGSQLAAFHKTMVTAFEASRSAAGGRTALDQFPLQAMAEAAITRANTINSPAFTIVDVGGGYGHVLTALRASLPSDLASRGRFVLEDLAESLGNVPESVADKRSGIELQPYDFLAETQPIVGADVYIFRHILHDWFDTACRTILQSTVQVMSLASSKILLVEEVMPAVGASAWTTLIDVNLMSYGGMNRTLRQWEALVAFAGLRVAKVWPAVGSDQVLELVTDERSLTGMTAK</sequence>
<dbReference type="Proteomes" id="UP001642482">
    <property type="component" value="Unassembled WGS sequence"/>
</dbReference>
<keyword evidence="6" id="KW-1185">Reference proteome</keyword>
<dbReference type="InterPro" id="IPR029063">
    <property type="entry name" value="SAM-dependent_MTases_sf"/>
</dbReference>
<dbReference type="Gene3D" id="3.40.50.150">
    <property type="entry name" value="Vaccinia Virus protein VP39"/>
    <property type="match status" value="1"/>
</dbReference>
<proteinExistence type="predicted"/>
<evidence type="ECO:0000313" key="5">
    <source>
        <dbReference type="EMBL" id="CAK7220790.1"/>
    </source>
</evidence>
<evidence type="ECO:0000313" key="6">
    <source>
        <dbReference type="Proteomes" id="UP001642482"/>
    </source>
</evidence>
<comment type="caution">
    <text evidence="5">The sequence shown here is derived from an EMBL/GenBank/DDBJ whole genome shotgun (WGS) entry which is preliminary data.</text>
</comment>
<dbReference type="Gene3D" id="1.10.10.10">
    <property type="entry name" value="Winged helix-like DNA-binding domain superfamily/Winged helix DNA-binding domain"/>
    <property type="match status" value="1"/>
</dbReference>
<dbReference type="PANTHER" id="PTHR43712">
    <property type="entry name" value="PUTATIVE (AFU_ORTHOLOGUE AFUA_4G14580)-RELATED"/>
    <property type="match status" value="1"/>
</dbReference>
<dbReference type="EMBL" id="CAWUHD010000037">
    <property type="protein sequence ID" value="CAK7220790.1"/>
    <property type="molecule type" value="Genomic_DNA"/>
</dbReference>
<dbReference type="InterPro" id="IPR016461">
    <property type="entry name" value="COMT-like"/>
</dbReference>
<dbReference type="PANTHER" id="PTHR43712:SF18">
    <property type="entry name" value="PUTATIVE (AFU_ORTHOLOGUE AFUA_4G14240)-RELATED"/>
    <property type="match status" value="1"/>
</dbReference>
<dbReference type="SUPFAM" id="SSF46785">
    <property type="entry name" value="Winged helix' DNA-binding domain"/>
    <property type="match status" value="1"/>
</dbReference>
<keyword evidence="2" id="KW-0808">Transferase</keyword>
<keyword evidence="3" id="KW-0949">S-adenosyl-L-methionine</keyword>
<evidence type="ECO:0000259" key="4">
    <source>
        <dbReference type="Pfam" id="PF00891"/>
    </source>
</evidence>
<dbReference type="PROSITE" id="PS51683">
    <property type="entry name" value="SAM_OMT_II"/>
    <property type="match status" value="1"/>
</dbReference>
<evidence type="ECO:0000256" key="1">
    <source>
        <dbReference type="ARBA" id="ARBA00022603"/>
    </source>
</evidence>
<accession>A0ABP0BP14</accession>